<reference evidence="1" key="1">
    <citation type="submission" date="2024-09" db="EMBL/GenBank/DDBJ databases">
        <authorList>
            <person name="Liu J."/>
        </authorList>
    </citation>
    <scope>NUCLEOTIDE SEQUENCE</scope>
    <source>
        <strain evidence="1">NBU2967</strain>
    </source>
</reference>
<proteinExistence type="predicted"/>
<protein>
    <submittedName>
        <fullName evidence="1">Response regulator</fullName>
    </submittedName>
</protein>
<accession>A0ACC7LHF2</accession>
<dbReference type="EMBL" id="JBHFPV010000001">
    <property type="protein sequence ID" value="MFH6602929.1"/>
    <property type="molecule type" value="Genomic_DNA"/>
</dbReference>
<sequence length="211" mass="24128">MKYSVAIVDDHTLLSQAISSLVQSFDGFSSLYICKNGKELLNKLEDPKNIPDIVLMDINMPILNGIETSEILREDYPNIKVLALSIEEDENTILQMLRAGARGYLMKDTEREILEEALIQIAEKGYYHTNTVTQILVGTLHQKSNETQLKEREIEFLKLACTEMTYKEIAEAMFLSPKTIEGYRDSLHEKLNVKNRIGLVLYAIRNKIFTP</sequence>
<keyword evidence="2" id="KW-1185">Reference proteome</keyword>
<name>A0ACC7LHF2_9FLAO</name>
<organism evidence="1 2">
    <name type="scientific">Meishania litoralis</name>
    <dbReference type="NCBI Taxonomy" id="3434685"/>
    <lineage>
        <taxon>Bacteria</taxon>
        <taxon>Pseudomonadati</taxon>
        <taxon>Bacteroidota</taxon>
        <taxon>Flavobacteriia</taxon>
        <taxon>Flavobacteriales</taxon>
        <taxon>Flavobacteriaceae</taxon>
        <taxon>Meishania</taxon>
    </lineage>
</organism>
<evidence type="ECO:0000313" key="1">
    <source>
        <dbReference type="EMBL" id="MFH6602929.1"/>
    </source>
</evidence>
<comment type="caution">
    <text evidence="1">The sequence shown here is derived from an EMBL/GenBank/DDBJ whole genome shotgun (WGS) entry which is preliminary data.</text>
</comment>
<gene>
    <name evidence="1" type="ORF">ACEZ3G_05530</name>
</gene>
<evidence type="ECO:0000313" key="2">
    <source>
        <dbReference type="Proteomes" id="UP001595191"/>
    </source>
</evidence>
<dbReference type="Proteomes" id="UP001595191">
    <property type="component" value="Unassembled WGS sequence"/>
</dbReference>